<sequence length="155" mass="17973">MMRPEGTSHQHPAIVFDPAGKMHMPLTVYAKEIKDSTTGGTMRSYLSAILPFFTYLETDPWQVRGRRRWDDDIEDVRQAVSDYLIQKQQCRIRKHKLGFQIVDSSSESRNSVSVFLAALKRYYAIAIDKEYYPYSNPLTNTIYHDVHALIEQLVS</sequence>
<gene>
    <name evidence="1" type="ORF">NZD86_23615</name>
</gene>
<accession>A0ABY6Z9E8</accession>
<protein>
    <recommendedName>
        <fullName evidence="3">Phage integrase, N-terminal SAM-like domain</fullName>
    </recommendedName>
</protein>
<geneLocation type="plasmid" evidence="1 2">
    <name>unnamed1</name>
</geneLocation>
<dbReference type="RefSeq" id="WP_268047076.1">
    <property type="nucleotide sequence ID" value="NZ_CP104065.1"/>
</dbReference>
<name>A0ABY6Z9E8_9BACL</name>
<evidence type="ECO:0008006" key="3">
    <source>
        <dbReference type="Google" id="ProtNLM"/>
    </source>
</evidence>
<dbReference type="EMBL" id="CP104065">
    <property type="protein sequence ID" value="WAH39358.1"/>
    <property type="molecule type" value="Genomic_DNA"/>
</dbReference>
<dbReference type="Proteomes" id="UP001164803">
    <property type="component" value="Plasmid unnamed1"/>
</dbReference>
<proteinExistence type="predicted"/>
<keyword evidence="2" id="KW-1185">Reference proteome</keyword>
<organism evidence="1 2">
    <name type="scientific">Alicyclobacillus dauci</name>
    <dbReference type="NCBI Taxonomy" id="1475485"/>
    <lineage>
        <taxon>Bacteria</taxon>
        <taxon>Bacillati</taxon>
        <taxon>Bacillota</taxon>
        <taxon>Bacilli</taxon>
        <taxon>Bacillales</taxon>
        <taxon>Alicyclobacillaceae</taxon>
        <taxon>Alicyclobacillus</taxon>
    </lineage>
</organism>
<evidence type="ECO:0000313" key="1">
    <source>
        <dbReference type="EMBL" id="WAH39358.1"/>
    </source>
</evidence>
<reference evidence="1" key="1">
    <citation type="submission" date="2022-08" db="EMBL/GenBank/DDBJ databases">
        <title>Alicyclobacillus dauci DSM2870, complete genome.</title>
        <authorList>
            <person name="Wang Q."/>
            <person name="Cai R."/>
            <person name="Wang Z."/>
        </authorList>
    </citation>
    <scope>NUCLEOTIDE SEQUENCE</scope>
    <source>
        <strain evidence="1">DSM 28700</strain>
        <plasmid evidence="1">unnamed1</plasmid>
    </source>
</reference>
<keyword evidence="1" id="KW-0614">Plasmid</keyword>
<evidence type="ECO:0000313" key="2">
    <source>
        <dbReference type="Proteomes" id="UP001164803"/>
    </source>
</evidence>